<accession>A0A2H4Q1Q8</accession>
<reference evidence="4 5" key="1">
    <citation type="submission" date="2016-10" db="EMBL/GenBank/DDBJ databases">
        <authorList>
            <person name="de Groot N.N."/>
        </authorList>
    </citation>
    <scope>NUCLEOTIDE SEQUENCE [LARGE SCALE GENOMIC DNA]</scope>
    <source>
        <strain evidence="4 5">DSM 22187</strain>
    </source>
</reference>
<dbReference type="Proteomes" id="UP000198888">
    <property type="component" value="Unassembled WGS sequence"/>
</dbReference>
<dbReference type="Pfam" id="PF26492">
    <property type="entry name" value="DUF8160"/>
    <property type="match status" value="1"/>
</dbReference>
<gene>
    <name evidence="3" type="ORF">SAMN05444271_1514</name>
    <name evidence="4" type="ORF">SAMN05444271_1683</name>
</gene>
<accession>A0A1H6YBN1</accession>
<keyword evidence="5" id="KW-1185">Reference proteome</keyword>
<dbReference type="AlphaFoldDB" id="A0A1H6YBN1"/>
<dbReference type="EMBL" id="FNYR01000068">
    <property type="protein sequence ID" value="SEJ38688.1"/>
    <property type="molecule type" value="Genomic_DNA"/>
</dbReference>
<dbReference type="RefSeq" id="WP_089673865.1">
    <property type="nucleotide sequence ID" value="NZ_CP024845.1"/>
</dbReference>
<name>A0A1H6YBN1_9EURY</name>
<sequence length="126" mass="14228">MSDPKDELGARFGDRKPGEKKPKDDTDKPHNTDNTDNMQTTSDTSDAGSKPGPDRDEDATRHRRQVPMYLSDERAEELNNLYEQLDARSKIAGNGGIEKHRDFMAELVDFAIEHEDELADRLGVEN</sequence>
<evidence type="ECO:0000313" key="4">
    <source>
        <dbReference type="EMBL" id="SEJ38688.1"/>
    </source>
</evidence>
<evidence type="ECO:0000313" key="3">
    <source>
        <dbReference type="EMBL" id="SEJ33962.1"/>
    </source>
</evidence>
<feature type="region of interest" description="Disordered" evidence="1">
    <location>
        <begin position="1"/>
        <end position="70"/>
    </location>
</feature>
<feature type="compositionally biased region" description="Polar residues" evidence="1">
    <location>
        <begin position="34"/>
        <end position="47"/>
    </location>
</feature>
<dbReference type="STRING" id="1073996.SAMN05444271_1514"/>
<evidence type="ECO:0000259" key="2">
    <source>
        <dbReference type="Pfam" id="PF26492"/>
    </source>
</evidence>
<dbReference type="OrthoDB" id="342663at2157"/>
<dbReference type="EMBL" id="FNYR01000051">
    <property type="protein sequence ID" value="SEJ33962.1"/>
    <property type="molecule type" value="Genomic_DNA"/>
</dbReference>
<organism evidence="4 5">
    <name type="scientific">Halohasta litchfieldiae</name>
    <dbReference type="NCBI Taxonomy" id="1073996"/>
    <lineage>
        <taxon>Archaea</taxon>
        <taxon>Methanobacteriati</taxon>
        <taxon>Methanobacteriota</taxon>
        <taxon>Stenosarchaea group</taxon>
        <taxon>Halobacteria</taxon>
        <taxon>Halobacteriales</taxon>
        <taxon>Haloferacaceae</taxon>
        <taxon>Halohasta</taxon>
    </lineage>
</organism>
<dbReference type="KEGG" id="hae:halTADL_1522"/>
<evidence type="ECO:0000313" key="5">
    <source>
        <dbReference type="Proteomes" id="UP000198888"/>
    </source>
</evidence>
<dbReference type="InterPro" id="IPR058474">
    <property type="entry name" value="DUF8160"/>
</dbReference>
<feature type="domain" description="DUF8160" evidence="2">
    <location>
        <begin position="13"/>
        <end position="117"/>
    </location>
</feature>
<evidence type="ECO:0000256" key="1">
    <source>
        <dbReference type="SAM" id="MobiDB-lite"/>
    </source>
</evidence>
<protein>
    <recommendedName>
        <fullName evidence="2">DUF8160 domain-containing protein</fullName>
    </recommendedName>
</protein>
<feature type="compositionally biased region" description="Basic and acidic residues" evidence="1">
    <location>
        <begin position="1"/>
        <end position="33"/>
    </location>
</feature>
<dbReference type="GeneID" id="35002321"/>
<proteinExistence type="predicted"/>